<sequence>MAYTRIEGVVQKGGNMTVTNMAVGQNAVVNQIQSGESAALREVQKQMASVLEALEKHGHEIVNRDEVVQSVHTAKEELSKEKPNHLTLKSLLNGIAESVKSVSAVAAAVEGLKLAVASLFG</sequence>
<evidence type="ECO:0000313" key="2">
    <source>
        <dbReference type="Proteomes" id="UP000198744"/>
    </source>
</evidence>
<dbReference type="EMBL" id="FOBS01000029">
    <property type="protein sequence ID" value="SEM63934.1"/>
    <property type="molecule type" value="Genomic_DNA"/>
</dbReference>
<keyword evidence="2" id="KW-1185">Reference proteome</keyword>
<dbReference type="STRING" id="43775.SAMN04489760_1294"/>
<dbReference type="Proteomes" id="UP000198744">
    <property type="component" value="Unassembled WGS sequence"/>
</dbReference>
<protein>
    <submittedName>
        <fullName evidence="1">Uncharacterized protein</fullName>
    </submittedName>
</protein>
<organism evidence="1 2">
    <name type="scientific">Syntrophus gentianae</name>
    <dbReference type="NCBI Taxonomy" id="43775"/>
    <lineage>
        <taxon>Bacteria</taxon>
        <taxon>Pseudomonadati</taxon>
        <taxon>Thermodesulfobacteriota</taxon>
        <taxon>Syntrophia</taxon>
        <taxon>Syntrophales</taxon>
        <taxon>Syntrophaceae</taxon>
        <taxon>Syntrophus</taxon>
    </lineage>
</organism>
<name>A0A1H8A1Z4_9BACT</name>
<reference evidence="1 2" key="1">
    <citation type="submission" date="2016-10" db="EMBL/GenBank/DDBJ databases">
        <authorList>
            <person name="de Groot N.N."/>
        </authorList>
    </citation>
    <scope>NUCLEOTIDE SEQUENCE [LARGE SCALE GENOMIC DNA]</scope>
    <source>
        <strain evidence="1 2">DSM 8423</strain>
    </source>
</reference>
<dbReference type="RefSeq" id="WP_093884442.1">
    <property type="nucleotide sequence ID" value="NZ_FOBS01000029.1"/>
</dbReference>
<dbReference type="AlphaFoldDB" id="A0A1H8A1Z4"/>
<proteinExistence type="predicted"/>
<accession>A0A1H8A1Z4</accession>
<gene>
    <name evidence="1" type="ORF">SAMN04489760_1294</name>
</gene>
<evidence type="ECO:0000313" key="1">
    <source>
        <dbReference type="EMBL" id="SEM63934.1"/>
    </source>
</evidence>